<name>I4EDY6_9BACT</name>
<evidence type="ECO:0000313" key="2">
    <source>
        <dbReference type="Proteomes" id="UP000004221"/>
    </source>
</evidence>
<sequence>MAIQSRGRFRLLTGPHSKIKGHPVIWLAIRWPAARARVTVIESMLDRPARGVLIRPG</sequence>
<protein>
    <submittedName>
        <fullName evidence="1">Uncharacterized protein</fullName>
    </submittedName>
</protein>
<comment type="caution">
    <text evidence="1">The sequence shown here is derived from an EMBL/GenBank/DDBJ whole genome shotgun (WGS) entry which is preliminary data.</text>
</comment>
<gene>
    <name evidence="1" type="ORF">NITHO_1650017</name>
</gene>
<dbReference type="Proteomes" id="UP000004221">
    <property type="component" value="Unassembled WGS sequence"/>
</dbReference>
<evidence type="ECO:0000313" key="1">
    <source>
        <dbReference type="EMBL" id="CCF82898.1"/>
    </source>
</evidence>
<organism evidence="1 2">
    <name type="scientific">Nitrolancea hollandica Lb</name>
    <dbReference type="NCBI Taxonomy" id="1129897"/>
    <lineage>
        <taxon>Bacteria</taxon>
        <taxon>Pseudomonadati</taxon>
        <taxon>Thermomicrobiota</taxon>
        <taxon>Thermomicrobia</taxon>
        <taxon>Sphaerobacterales</taxon>
        <taxon>Sphaerobacterineae</taxon>
        <taxon>Sphaerobacteraceae</taxon>
        <taxon>Nitrolancea</taxon>
    </lineage>
</organism>
<proteinExistence type="predicted"/>
<reference evidence="1 2" key="1">
    <citation type="journal article" date="2012" name="ISME J.">
        <title>Nitrification expanded: discovery, physiology and genomics of a nitrite-oxidizing bacterium from the phylum Chloroflexi.</title>
        <authorList>
            <person name="Sorokin D.Y."/>
            <person name="Lucker S."/>
            <person name="Vejmelkova D."/>
            <person name="Kostrikina N.A."/>
            <person name="Kleerebezem R."/>
            <person name="Rijpstra W.I."/>
            <person name="Damste J.S."/>
            <person name="Le Paslier D."/>
            <person name="Muyzer G."/>
            <person name="Wagner M."/>
            <person name="van Loosdrecht M.C."/>
            <person name="Daims H."/>
        </authorList>
    </citation>
    <scope>NUCLEOTIDE SEQUENCE [LARGE SCALE GENOMIC DNA]</scope>
    <source>
        <strain evidence="2">none</strain>
    </source>
</reference>
<accession>I4EDY6</accession>
<dbReference type="AlphaFoldDB" id="I4EDY6"/>
<dbReference type="EMBL" id="CAGS01000074">
    <property type="protein sequence ID" value="CCF82898.1"/>
    <property type="molecule type" value="Genomic_DNA"/>
</dbReference>
<keyword evidence="2" id="KW-1185">Reference proteome</keyword>